<keyword evidence="4 6" id="KW-0472">Membrane</keyword>
<feature type="compositionally biased region" description="Low complexity" evidence="5">
    <location>
        <begin position="95"/>
        <end position="119"/>
    </location>
</feature>
<gene>
    <name evidence="8" type="ORF">Q0N36_05225</name>
</gene>
<keyword evidence="3 6" id="KW-1133">Transmembrane helix</keyword>
<dbReference type="RefSeq" id="WP_301716118.1">
    <property type="nucleotide sequence ID" value="NZ_JAUKFK010000004.1"/>
</dbReference>
<evidence type="ECO:0000256" key="5">
    <source>
        <dbReference type="SAM" id="MobiDB-lite"/>
    </source>
</evidence>
<feature type="domain" description="RDD" evidence="7">
    <location>
        <begin position="176"/>
        <end position="305"/>
    </location>
</feature>
<proteinExistence type="predicted"/>
<protein>
    <submittedName>
        <fullName evidence="8">RDD family protein</fullName>
    </submittedName>
</protein>
<comment type="caution">
    <text evidence="8">The sequence shown here is derived from an EMBL/GenBank/DDBJ whole genome shotgun (WGS) entry which is preliminary data.</text>
</comment>
<organism evidence="8 9">
    <name type="scientific">Corynebacterium kefirresidentii</name>
    <dbReference type="NCBI Taxonomy" id="1979527"/>
    <lineage>
        <taxon>Bacteria</taxon>
        <taxon>Bacillati</taxon>
        <taxon>Actinomycetota</taxon>
        <taxon>Actinomycetes</taxon>
        <taxon>Mycobacteriales</taxon>
        <taxon>Corynebacteriaceae</taxon>
        <taxon>Corynebacterium</taxon>
    </lineage>
</organism>
<evidence type="ECO:0000256" key="2">
    <source>
        <dbReference type="ARBA" id="ARBA00022692"/>
    </source>
</evidence>
<keyword evidence="9" id="KW-1185">Reference proteome</keyword>
<name>A0ABT8Q3R7_9CORY</name>
<evidence type="ECO:0000259" key="7">
    <source>
        <dbReference type="Pfam" id="PF06271"/>
    </source>
</evidence>
<feature type="transmembrane region" description="Helical" evidence="6">
    <location>
        <begin position="182"/>
        <end position="205"/>
    </location>
</feature>
<sequence length="315" mass="34465">MNANDIAPNLYEEWGLDRRDGERELLVLLESKDLSLEQQGQDIEDPRRAQLRIAASVLGSAAKRAEYDKACEAGLRPTWGDLGQLGAIGQWSPRPQQQQQPQQSQQAQFFQSGQAAGPGYQAHQEPRFAQTASPYGSPYSRNPFAPQHNPFPPATANAAVPAPLLQHPAPEISQRAGQDARIGMAILDLFFFSLISGSFGGALLSGGVDELSTFIGGAIILLLYVLGTECWLGASPAKLLMGYTVRDVDTKERLSLTQSAKRQWWRLVNIVPGPGTFASWVGAGVHTFTITEKNNRRGSHDEWANAEVVKKHPRK</sequence>
<dbReference type="InterPro" id="IPR010432">
    <property type="entry name" value="RDD"/>
</dbReference>
<accession>A0ABT8Q3R7</accession>
<evidence type="ECO:0000256" key="1">
    <source>
        <dbReference type="ARBA" id="ARBA00004141"/>
    </source>
</evidence>
<reference evidence="8" key="1">
    <citation type="submission" date="2023-07" db="EMBL/GenBank/DDBJ databases">
        <title>Insights into the diversity of cutaneous corynebacteria.</title>
        <authorList>
            <person name="Bruggemann H."/>
            <person name="Poehlein A."/>
        </authorList>
    </citation>
    <scope>NUCLEOTIDE SEQUENCE</scope>
    <source>
        <strain evidence="8">P7_F1</strain>
    </source>
</reference>
<feature type="region of interest" description="Disordered" evidence="5">
    <location>
        <begin position="84"/>
        <end position="158"/>
    </location>
</feature>
<keyword evidence="2 6" id="KW-0812">Transmembrane</keyword>
<dbReference type="Proteomes" id="UP001174347">
    <property type="component" value="Unassembled WGS sequence"/>
</dbReference>
<dbReference type="Pfam" id="PF06271">
    <property type="entry name" value="RDD"/>
    <property type="match status" value="1"/>
</dbReference>
<comment type="subcellular location">
    <subcellularLocation>
        <location evidence="1">Membrane</location>
        <topology evidence="1">Multi-pass membrane protein</topology>
    </subcellularLocation>
</comment>
<evidence type="ECO:0000256" key="3">
    <source>
        <dbReference type="ARBA" id="ARBA00022989"/>
    </source>
</evidence>
<evidence type="ECO:0000256" key="6">
    <source>
        <dbReference type="SAM" id="Phobius"/>
    </source>
</evidence>
<evidence type="ECO:0000313" key="8">
    <source>
        <dbReference type="EMBL" id="MDN8619982.1"/>
    </source>
</evidence>
<evidence type="ECO:0000256" key="4">
    <source>
        <dbReference type="ARBA" id="ARBA00023136"/>
    </source>
</evidence>
<feature type="transmembrane region" description="Helical" evidence="6">
    <location>
        <begin position="211"/>
        <end position="232"/>
    </location>
</feature>
<evidence type="ECO:0000313" key="9">
    <source>
        <dbReference type="Proteomes" id="UP001174347"/>
    </source>
</evidence>
<dbReference type="EMBL" id="JAUKFM010000003">
    <property type="protein sequence ID" value="MDN8619982.1"/>
    <property type="molecule type" value="Genomic_DNA"/>
</dbReference>